<comment type="caution">
    <text evidence="1">The sequence shown here is derived from an EMBL/GenBank/DDBJ whole genome shotgun (WGS) entry which is preliminary data.</text>
</comment>
<proteinExistence type="predicted"/>
<keyword evidence="2" id="KW-1185">Reference proteome</keyword>
<dbReference type="RefSeq" id="WP_378800325.1">
    <property type="nucleotide sequence ID" value="NZ_JBHUER010000010.1"/>
</dbReference>
<sequence>MSANVEDVDGDARAYAPDEVNPEGLAHIAGRIRRSLRPGPRRPTLVIVFSARLKFQLGGLDFGATTLDLADSRNEYYLVRVLALRRGLSAFIEDNDFRTVCCIGGSKGGFGALMTSRLLAEQMPDRTFSAMAFSPQTRLWPQNAALRYPTYHRFLDRLGELDMTERRRVRRYADQSRPVDLPNLRWFVSYGTLNDVDAAEAKSLRGSSVVLDPLPISYHGSLLFYMAQGLDRAGRQDMLRRFRKAADADEDVAFVNLTEEDDDILRETEAAPDRPPFMDMARWVIRGAHDHDRP</sequence>
<dbReference type="EMBL" id="JBHUER010000010">
    <property type="protein sequence ID" value="MFD1704257.1"/>
    <property type="molecule type" value="Genomic_DNA"/>
</dbReference>
<dbReference type="Proteomes" id="UP001597308">
    <property type="component" value="Unassembled WGS sequence"/>
</dbReference>
<dbReference type="InterPro" id="IPR029058">
    <property type="entry name" value="AB_hydrolase_fold"/>
</dbReference>
<evidence type="ECO:0000313" key="2">
    <source>
        <dbReference type="Proteomes" id="UP001597308"/>
    </source>
</evidence>
<evidence type="ECO:0000313" key="1">
    <source>
        <dbReference type="EMBL" id="MFD1704257.1"/>
    </source>
</evidence>
<reference evidence="2" key="1">
    <citation type="journal article" date="2019" name="Int. J. Syst. Evol. Microbiol.">
        <title>The Global Catalogue of Microorganisms (GCM) 10K type strain sequencing project: providing services to taxonomists for standard genome sequencing and annotation.</title>
        <authorList>
            <consortium name="The Broad Institute Genomics Platform"/>
            <consortium name="The Broad Institute Genome Sequencing Center for Infectious Disease"/>
            <person name="Wu L."/>
            <person name="Ma J."/>
        </authorList>
    </citation>
    <scope>NUCLEOTIDE SEQUENCE [LARGE SCALE GENOMIC DNA]</scope>
    <source>
        <strain evidence="2">KCTC 23707</strain>
    </source>
</reference>
<dbReference type="SUPFAM" id="SSF53474">
    <property type="entry name" value="alpha/beta-Hydrolases"/>
    <property type="match status" value="1"/>
</dbReference>
<evidence type="ECO:0008006" key="3">
    <source>
        <dbReference type="Google" id="ProtNLM"/>
    </source>
</evidence>
<organism evidence="1 2">
    <name type="scientific">Methylopila henanensis</name>
    <dbReference type="NCBI Taxonomy" id="873516"/>
    <lineage>
        <taxon>Bacteria</taxon>
        <taxon>Pseudomonadati</taxon>
        <taxon>Pseudomonadota</taxon>
        <taxon>Alphaproteobacteria</taxon>
        <taxon>Hyphomicrobiales</taxon>
        <taxon>Methylopilaceae</taxon>
        <taxon>Methylopila</taxon>
    </lineage>
</organism>
<name>A0ABW4K8Y8_9HYPH</name>
<gene>
    <name evidence="1" type="ORF">ACFSCV_14720</name>
</gene>
<protein>
    <recommendedName>
        <fullName evidence="3">Esterase</fullName>
    </recommendedName>
</protein>
<accession>A0ABW4K8Y8</accession>